<evidence type="ECO:0000256" key="8">
    <source>
        <dbReference type="ARBA" id="ARBA00023136"/>
    </source>
</evidence>
<evidence type="ECO:0000259" key="11">
    <source>
        <dbReference type="Pfam" id="PF25994"/>
    </source>
</evidence>
<sequence>MTALAEILTPAPRPNTDWRASLRRGYAVLFLSVGIGGSWAAFAHIDSAVVANGTFAVESYRKTLQHLEGGIVAEILVRDGDRVAAGQTLIRLDTTRIEASAAAAAKSLAGVLTTQARYTAQRDMIDYMVVPEEAATLIRSYGTDEIEDNHREFESRRQVMLGAIELVETQQAQARNEIAQTRLDAKSASEQLRSVSKELASVKPLLSRGLVAMSRVTGLERQKMLFESAAAKAANDARKGENKIAELDLRKEAVRKDYRQEASNALVEVAKQVAQFRGERQVALDMLTRTDIRSPVAGTVQQMRVFTVGGVIRPGEPILDIVPDSDDMVVKAKIHPSDIDRVAEGMAVTIRLNALMKYRREAIEGTLRFVSRDAILEAGSGAAPYYAVEVTVSGASVPEDIRGKLVAGMEASVIVPTKSRTVLQYVTAPVLENLEESLRER</sequence>
<evidence type="ECO:0000313" key="13">
    <source>
        <dbReference type="EMBL" id="KAB0679040.1"/>
    </source>
</evidence>
<gene>
    <name evidence="13" type="ORF">F6X38_14170</name>
</gene>
<feature type="domain" description="AprE-like long alpha-helical hairpin" evidence="11">
    <location>
        <begin position="98"/>
        <end position="284"/>
    </location>
</feature>
<dbReference type="PANTHER" id="PTHR30386:SF17">
    <property type="entry name" value="ALKALINE PROTEASE SECRETION PROTEIN APRE"/>
    <property type="match status" value="1"/>
</dbReference>
<dbReference type="Pfam" id="PF26002">
    <property type="entry name" value="Beta-barrel_AprE"/>
    <property type="match status" value="1"/>
</dbReference>
<dbReference type="AlphaFoldDB" id="A0A7V7PNF6"/>
<keyword evidence="7" id="KW-1133">Transmembrane helix</keyword>
<dbReference type="NCBIfam" id="TIGR01843">
    <property type="entry name" value="type_I_hlyD"/>
    <property type="match status" value="1"/>
</dbReference>
<reference evidence="13 14" key="1">
    <citation type="submission" date="2019-09" db="EMBL/GenBank/DDBJ databases">
        <title>YIM 132180 draft genome.</title>
        <authorList>
            <person name="Zhang K."/>
        </authorList>
    </citation>
    <scope>NUCLEOTIDE SEQUENCE [LARGE SCALE GENOMIC DNA]</scope>
    <source>
        <strain evidence="13 14">YIM 132180</strain>
    </source>
</reference>
<keyword evidence="5 9" id="KW-0997">Cell inner membrane</keyword>
<feature type="coiled-coil region" evidence="10">
    <location>
        <begin position="164"/>
        <end position="198"/>
    </location>
</feature>
<keyword evidence="3 9" id="KW-0813">Transport</keyword>
<accession>A0A7V7PNF6</accession>
<evidence type="ECO:0000256" key="2">
    <source>
        <dbReference type="ARBA" id="ARBA00009477"/>
    </source>
</evidence>
<evidence type="ECO:0000256" key="4">
    <source>
        <dbReference type="ARBA" id="ARBA00022475"/>
    </source>
</evidence>
<dbReference type="Proteomes" id="UP000432089">
    <property type="component" value="Unassembled WGS sequence"/>
</dbReference>
<dbReference type="InterPro" id="IPR058781">
    <property type="entry name" value="HH_AprE-like"/>
</dbReference>
<evidence type="ECO:0000256" key="5">
    <source>
        <dbReference type="ARBA" id="ARBA00022519"/>
    </source>
</evidence>
<comment type="similarity">
    <text evidence="2 9">Belongs to the membrane fusion protein (MFP) (TC 8.A.1) family.</text>
</comment>
<protein>
    <recommendedName>
        <fullName evidence="9">Membrane fusion protein (MFP) family protein</fullName>
    </recommendedName>
</protein>
<keyword evidence="6" id="KW-0812">Transmembrane</keyword>
<organism evidence="13 14">
    <name type="scientific">Plantimonas leprariae</name>
    <dbReference type="NCBI Taxonomy" id="2615207"/>
    <lineage>
        <taxon>Bacteria</taxon>
        <taxon>Pseudomonadati</taxon>
        <taxon>Pseudomonadota</taxon>
        <taxon>Alphaproteobacteria</taxon>
        <taxon>Hyphomicrobiales</taxon>
        <taxon>Aurantimonadaceae</taxon>
        <taxon>Plantimonas</taxon>
    </lineage>
</organism>
<evidence type="ECO:0000313" key="14">
    <source>
        <dbReference type="Proteomes" id="UP000432089"/>
    </source>
</evidence>
<evidence type="ECO:0000259" key="12">
    <source>
        <dbReference type="Pfam" id="PF26002"/>
    </source>
</evidence>
<proteinExistence type="inferred from homology"/>
<keyword evidence="10" id="KW-0175">Coiled coil</keyword>
<evidence type="ECO:0000256" key="10">
    <source>
        <dbReference type="SAM" id="Coils"/>
    </source>
</evidence>
<keyword evidence="8" id="KW-0472">Membrane</keyword>
<evidence type="ECO:0000256" key="7">
    <source>
        <dbReference type="ARBA" id="ARBA00022989"/>
    </source>
</evidence>
<dbReference type="RefSeq" id="WP_150970631.1">
    <property type="nucleotide sequence ID" value="NZ_VZDO01000011.1"/>
</dbReference>
<dbReference type="GO" id="GO:0015031">
    <property type="term" value="P:protein transport"/>
    <property type="evidence" value="ECO:0007669"/>
    <property type="project" value="InterPro"/>
</dbReference>
<dbReference type="PANTHER" id="PTHR30386">
    <property type="entry name" value="MEMBRANE FUSION SUBUNIT OF EMRAB-TOLC MULTIDRUG EFFLUX PUMP"/>
    <property type="match status" value="1"/>
</dbReference>
<keyword evidence="14" id="KW-1185">Reference proteome</keyword>
<dbReference type="PRINTS" id="PR01490">
    <property type="entry name" value="RTXTOXIND"/>
</dbReference>
<dbReference type="Pfam" id="PF25994">
    <property type="entry name" value="HH_AprE"/>
    <property type="match status" value="1"/>
</dbReference>
<evidence type="ECO:0000256" key="3">
    <source>
        <dbReference type="ARBA" id="ARBA00022448"/>
    </source>
</evidence>
<keyword evidence="4 9" id="KW-1003">Cell membrane</keyword>
<dbReference type="Gene3D" id="2.40.30.170">
    <property type="match status" value="1"/>
</dbReference>
<evidence type="ECO:0000256" key="6">
    <source>
        <dbReference type="ARBA" id="ARBA00022692"/>
    </source>
</evidence>
<feature type="domain" description="AprE-like beta-barrel" evidence="12">
    <location>
        <begin position="328"/>
        <end position="417"/>
    </location>
</feature>
<evidence type="ECO:0000256" key="1">
    <source>
        <dbReference type="ARBA" id="ARBA00004377"/>
    </source>
</evidence>
<dbReference type="InterPro" id="IPR058982">
    <property type="entry name" value="Beta-barrel_AprE"/>
</dbReference>
<comment type="subcellular location">
    <subcellularLocation>
        <location evidence="1 9">Cell inner membrane</location>
        <topology evidence="1 9">Single-pass membrane protein</topology>
    </subcellularLocation>
</comment>
<evidence type="ECO:0000256" key="9">
    <source>
        <dbReference type="RuleBase" id="RU365093"/>
    </source>
</evidence>
<dbReference type="GO" id="GO:0005886">
    <property type="term" value="C:plasma membrane"/>
    <property type="evidence" value="ECO:0007669"/>
    <property type="project" value="UniProtKB-SubCell"/>
</dbReference>
<dbReference type="Gene3D" id="2.40.50.100">
    <property type="match status" value="1"/>
</dbReference>
<dbReference type="EMBL" id="VZDO01000011">
    <property type="protein sequence ID" value="KAB0679040.1"/>
    <property type="molecule type" value="Genomic_DNA"/>
</dbReference>
<comment type="caution">
    <text evidence="13">The sequence shown here is derived from an EMBL/GenBank/DDBJ whole genome shotgun (WGS) entry which is preliminary data.</text>
</comment>
<dbReference type="InterPro" id="IPR010129">
    <property type="entry name" value="T1SS_HlyD"/>
</dbReference>
<dbReference type="InterPro" id="IPR050739">
    <property type="entry name" value="MFP"/>
</dbReference>
<name>A0A7V7PNF6_9HYPH</name>